<evidence type="ECO:0000256" key="1">
    <source>
        <dbReference type="SAM" id="Phobius"/>
    </source>
</evidence>
<feature type="transmembrane region" description="Helical" evidence="1">
    <location>
        <begin position="333"/>
        <end position="351"/>
    </location>
</feature>
<keyword evidence="1" id="KW-0472">Membrane</keyword>
<reference evidence="2 3" key="1">
    <citation type="submission" date="2015-09" db="EMBL/GenBank/DDBJ databases">
        <title>Sorangium comparison.</title>
        <authorList>
            <person name="Zaburannyi N."/>
            <person name="Bunk B."/>
            <person name="Overmann J."/>
            <person name="Mueller R."/>
        </authorList>
    </citation>
    <scope>NUCLEOTIDE SEQUENCE [LARGE SCALE GENOMIC DNA]</scope>
    <source>
        <strain evidence="2 3">So ce836</strain>
    </source>
</reference>
<evidence type="ECO:0000313" key="2">
    <source>
        <dbReference type="EMBL" id="AUX29132.1"/>
    </source>
</evidence>
<accession>A0A4V0NFB9</accession>
<keyword evidence="1" id="KW-0812">Transmembrane</keyword>
<dbReference type="RefSeq" id="WP_129573355.1">
    <property type="nucleotide sequence ID" value="NZ_CP012672.1"/>
</dbReference>
<name>A0A4V0NFB9_SORCE</name>
<sequence>MSRAIAGLPAVSPWLIAAIAVLGLALVIIAVVLLVRQRRRAPRAPEPPSLSSVWGRFVRGLPASARRDPVVVVLGERLAGKSRLVHAALEQGGRPALVAPNAPEDPRLTLYAGRNALVQEISGELLEDVRPEARDALGALWGPVALEAPLVLAVLDVRAPSWSPGGLRRLGALVRDKVDLLTAMRGSPPRVRVCLTHLDEGAEGFTELAALARDAGHTAALAPGGRLAPELSAALAPLDAQLYPGLRALPAAPMGRLTRFLAGAGPRLLAELAPFLEPLLGSRAGPAAPSLDGIVLAGVAEGGEPDLLGDALAIEGAAVEQDARALDRRRKRAAVAAASVVAALLLGVHAWHGAAVDHAGDAVRRFEAEVKRARRAPQRSWTTDAPAREAEAAAADALGAALRPLWPPLRAAFPDGKRDLARAFLQGIRDLYLVPAAQGPDRTRRVYALSLLYASRDDALGRRILRAPEAWAAGLDVPARMVTDYLAWSERPYAGAVAPPASDGAEVSLDDWQRWLEKLEAAMQRDTIAPDELAALQDAGQALSGSADGALEARSLEDVIELLGEARPGEIDAFLGRGAAEQRAPRWVSENWDSLEALLGMVQRASLDVPSAQGKSVRKALDDLAALGRADPGEADLAYPVVIDGRPARTYRASAWSTLVLASRAGRYADAFVGDVRATGRSPFFVRSTDYPAVGAGGLRLRGPTKSLPGTFTARAVQAEVKPALLALDAALDGARVPEDSRAALTGLVREELARYAAGYRSALWDYVGSFRLDVTSPAGLRVDLEDMVGPASWFTDFWATVAENASVDPEGNADLGALAEALAPFQPVVAVMTGEKGKYPALDKYYAVIAPMLPSLDAAGPASPGPAGAPLEDRLPPIGKLGVAVLDVDEPAPLGQVNAWLDGARVLDKALRQPFLAPVELTYALALQSVERTVQDAWRLEIRPIVAPLLGRFPLDPRADAEVSPDELLAAVGPKGTFRTGLDQLLSPVCKRGSGGARAPKSPAGFRAVKVPGEAIELSSWADGVAAVLWDDGGKPRPIAIQVRPQPLPEVRRGARTVATRAFLRSGEATVFGFNQAPSWQPLPVAWWTSSAAGVGLELSSPDGDDPVLRTLEGEGSAWRFYRLLCRASMAPEGAVTWPFDPVIGFDIQPNPWALIVPPEHRGRRCVALVARN</sequence>
<protein>
    <recommendedName>
        <fullName evidence="4">IcmF-related N-terminal domain-containing protein</fullName>
    </recommendedName>
</protein>
<dbReference type="EMBL" id="CP012672">
    <property type="protein sequence ID" value="AUX29132.1"/>
    <property type="molecule type" value="Genomic_DNA"/>
</dbReference>
<dbReference type="Proteomes" id="UP000295497">
    <property type="component" value="Chromosome"/>
</dbReference>
<proteinExistence type="predicted"/>
<feature type="transmembrane region" description="Helical" evidence="1">
    <location>
        <begin position="12"/>
        <end position="35"/>
    </location>
</feature>
<evidence type="ECO:0000313" key="3">
    <source>
        <dbReference type="Proteomes" id="UP000295497"/>
    </source>
</evidence>
<keyword evidence="1" id="KW-1133">Transmembrane helix</keyword>
<gene>
    <name evidence="2" type="ORF">SOCE836_012190</name>
</gene>
<organism evidence="2 3">
    <name type="scientific">Sorangium cellulosum</name>
    <name type="common">Polyangium cellulosum</name>
    <dbReference type="NCBI Taxonomy" id="56"/>
    <lineage>
        <taxon>Bacteria</taxon>
        <taxon>Pseudomonadati</taxon>
        <taxon>Myxococcota</taxon>
        <taxon>Polyangia</taxon>
        <taxon>Polyangiales</taxon>
        <taxon>Polyangiaceae</taxon>
        <taxon>Sorangium</taxon>
    </lineage>
</organism>
<dbReference type="AlphaFoldDB" id="A0A4V0NFB9"/>
<evidence type="ECO:0008006" key="4">
    <source>
        <dbReference type="Google" id="ProtNLM"/>
    </source>
</evidence>